<evidence type="ECO:0000313" key="1">
    <source>
        <dbReference type="EMBL" id="RKT73770.1"/>
    </source>
</evidence>
<dbReference type="RefSeq" id="WP_170199848.1">
    <property type="nucleotide sequence ID" value="NZ_JBIUBA010000051.1"/>
</dbReference>
<evidence type="ECO:0000313" key="2">
    <source>
        <dbReference type="Proteomes" id="UP000272729"/>
    </source>
</evidence>
<organism evidence="1 2">
    <name type="scientific">Saccharothrix variisporea</name>
    <dbReference type="NCBI Taxonomy" id="543527"/>
    <lineage>
        <taxon>Bacteria</taxon>
        <taxon>Bacillati</taxon>
        <taxon>Actinomycetota</taxon>
        <taxon>Actinomycetes</taxon>
        <taxon>Pseudonocardiales</taxon>
        <taxon>Pseudonocardiaceae</taxon>
        <taxon>Saccharothrix</taxon>
    </lineage>
</organism>
<comment type="caution">
    <text evidence="1">The sequence shown here is derived from an EMBL/GenBank/DDBJ whole genome shotgun (WGS) entry which is preliminary data.</text>
</comment>
<name>A0A495XHF4_9PSEU</name>
<dbReference type="AlphaFoldDB" id="A0A495XHF4"/>
<gene>
    <name evidence="1" type="ORF">DFJ66_7107</name>
</gene>
<keyword evidence="2" id="KW-1185">Reference proteome</keyword>
<reference evidence="1 2" key="1">
    <citation type="submission" date="2018-10" db="EMBL/GenBank/DDBJ databases">
        <title>Sequencing the genomes of 1000 actinobacteria strains.</title>
        <authorList>
            <person name="Klenk H.-P."/>
        </authorList>
    </citation>
    <scope>NUCLEOTIDE SEQUENCE [LARGE SCALE GENOMIC DNA]</scope>
    <source>
        <strain evidence="1 2">DSM 43911</strain>
    </source>
</reference>
<proteinExistence type="predicted"/>
<dbReference type="EMBL" id="RBXR01000001">
    <property type="protein sequence ID" value="RKT73770.1"/>
    <property type="molecule type" value="Genomic_DNA"/>
</dbReference>
<sequence>MSALAPREQIRATFDRVLAEGLKAESVAGTSDEQIDAWAAAQGVDTVPAAVRIVGVVG</sequence>
<dbReference type="Proteomes" id="UP000272729">
    <property type="component" value="Unassembled WGS sequence"/>
</dbReference>
<accession>A0A495XHF4</accession>
<protein>
    <submittedName>
        <fullName evidence="1">Uncharacterized protein</fullName>
    </submittedName>
</protein>